<accession>A0ABU9E0S7</accession>
<comment type="caution">
    <text evidence="2">The sequence shown here is derived from an EMBL/GenBank/DDBJ whole genome shotgun (WGS) entry which is preliminary data.</text>
</comment>
<proteinExistence type="predicted"/>
<gene>
    <name evidence="2" type="ORF">WMW71_07920</name>
</gene>
<dbReference type="EC" id="2.4.-.-" evidence="2"/>
<feature type="domain" description="Glycosyl transferase family 1" evidence="1">
    <location>
        <begin position="181"/>
        <end position="334"/>
    </location>
</feature>
<dbReference type="PANTHER" id="PTHR12526">
    <property type="entry name" value="GLYCOSYLTRANSFERASE"/>
    <property type="match status" value="1"/>
</dbReference>
<dbReference type="PANTHER" id="PTHR12526:SF630">
    <property type="entry name" value="GLYCOSYLTRANSFERASE"/>
    <property type="match status" value="1"/>
</dbReference>
<evidence type="ECO:0000313" key="2">
    <source>
        <dbReference type="EMBL" id="MEK8180265.1"/>
    </source>
</evidence>
<keyword evidence="2" id="KW-0328">Glycosyltransferase</keyword>
<dbReference type="InterPro" id="IPR001296">
    <property type="entry name" value="Glyco_trans_1"/>
</dbReference>
<evidence type="ECO:0000313" key="3">
    <source>
        <dbReference type="Proteomes" id="UP001491349"/>
    </source>
</evidence>
<dbReference type="RefSeq" id="WP_187660735.1">
    <property type="nucleotide sequence ID" value="NZ_JACTAB010000005.1"/>
</dbReference>
<dbReference type="EMBL" id="JBBPCB010000004">
    <property type="protein sequence ID" value="MEK8180265.1"/>
    <property type="molecule type" value="Genomic_DNA"/>
</dbReference>
<organism evidence="2 3">
    <name type="scientific">Flavobacterium buctense</name>
    <dbReference type="NCBI Taxonomy" id="1648146"/>
    <lineage>
        <taxon>Bacteria</taxon>
        <taxon>Pseudomonadati</taxon>
        <taxon>Bacteroidota</taxon>
        <taxon>Flavobacteriia</taxon>
        <taxon>Flavobacteriales</taxon>
        <taxon>Flavobacteriaceae</taxon>
        <taxon>Flavobacterium</taxon>
    </lineage>
</organism>
<dbReference type="SUPFAM" id="SSF53756">
    <property type="entry name" value="UDP-Glycosyltransferase/glycogen phosphorylase"/>
    <property type="match status" value="1"/>
</dbReference>
<reference evidence="2 3" key="1">
    <citation type="submission" date="2024-04" db="EMBL/GenBank/DDBJ databases">
        <title>draft genome sequnece of Flavobacterium buctense JCM 30750.</title>
        <authorList>
            <person name="Kim D.-U."/>
        </authorList>
    </citation>
    <scope>NUCLEOTIDE SEQUENCE [LARGE SCALE GENOMIC DNA]</scope>
    <source>
        <strain evidence="2 3">JCM 30750</strain>
    </source>
</reference>
<keyword evidence="3" id="KW-1185">Reference proteome</keyword>
<keyword evidence="2" id="KW-0808">Transferase</keyword>
<sequence length="354" mass="39945">MKEVILVSPKLGIGGIQRAMTNLANWFVNNGYQVTLISCKKEPLFYPLDSKVTLVTPQKEHPGNQGNIIFHYIRIIFYLRRAFKANSSQHIISFGDVFNPLTLMASIGLKKKVHISDRTSPDFKFKWYVSFLKKITYLHSTTFIAQTTKAALWNEAKFANKLNIKVIPNPIREVIVDSTITKEKILLYVGRFAWEKNPEALIRAFSMIENRDGWQLVMLGDGPLLSNMKTLVSELKLEGNIQFVGQVKDVDSYFSKASLYVLPSVLEGFPNALCEAMAAGLPCVCVEGIPYEDLGTKGVDFLVAKRDDIIDLSSNINQLLQSESLRMTMGKNAQSIRDRLALPIIFTKFEEILN</sequence>
<dbReference type="Pfam" id="PF00534">
    <property type="entry name" value="Glycos_transf_1"/>
    <property type="match status" value="1"/>
</dbReference>
<dbReference type="Proteomes" id="UP001491349">
    <property type="component" value="Unassembled WGS sequence"/>
</dbReference>
<name>A0ABU9E0S7_9FLAO</name>
<protein>
    <submittedName>
        <fullName evidence="2">Glycosyltransferase</fullName>
        <ecNumber evidence="2">2.4.-.-</ecNumber>
    </submittedName>
</protein>
<dbReference type="Gene3D" id="3.40.50.2000">
    <property type="entry name" value="Glycogen Phosphorylase B"/>
    <property type="match status" value="2"/>
</dbReference>
<evidence type="ECO:0000259" key="1">
    <source>
        <dbReference type="Pfam" id="PF00534"/>
    </source>
</evidence>
<dbReference type="GO" id="GO:0016757">
    <property type="term" value="F:glycosyltransferase activity"/>
    <property type="evidence" value="ECO:0007669"/>
    <property type="project" value="UniProtKB-KW"/>
</dbReference>